<comment type="caution">
    <text evidence="1">The sequence shown here is derived from an EMBL/GenBank/DDBJ whole genome shotgun (WGS) entry which is preliminary data.</text>
</comment>
<evidence type="ECO:0000313" key="2">
    <source>
        <dbReference type="Proteomes" id="UP000829398"/>
    </source>
</evidence>
<accession>A0ACB8JSB4</accession>
<dbReference type="Proteomes" id="UP000829398">
    <property type="component" value="Chromosome 6"/>
</dbReference>
<organism evidence="1 2">
    <name type="scientific">Citrus sinensis</name>
    <name type="common">Sweet orange</name>
    <name type="synonym">Citrus aurantium var. sinensis</name>
    <dbReference type="NCBI Taxonomy" id="2711"/>
    <lineage>
        <taxon>Eukaryota</taxon>
        <taxon>Viridiplantae</taxon>
        <taxon>Streptophyta</taxon>
        <taxon>Embryophyta</taxon>
        <taxon>Tracheophyta</taxon>
        <taxon>Spermatophyta</taxon>
        <taxon>Magnoliopsida</taxon>
        <taxon>eudicotyledons</taxon>
        <taxon>Gunneridae</taxon>
        <taxon>Pentapetalae</taxon>
        <taxon>rosids</taxon>
        <taxon>malvids</taxon>
        <taxon>Sapindales</taxon>
        <taxon>Rutaceae</taxon>
        <taxon>Aurantioideae</taxon>
        <taxon>Citrus</taxon>
    </lineage>
</organism>
<sequence>MPPLELVIFFRGTRKNLGLLEPDCTVAKIKEVAVNITSPYGLDSTSKIMLNATNPKNKMKVTLDSKFALDFLRKIHQILGVSTLTVEVVPVLHPQFQDSSLLQVLLTNLGVVLPDELITQLNESVDGNASVGGQTVVGRQAAVGEQVAVGANKSDEDAWLSNYSDRRADSDDDDVNMEFMETEFDGAVEPKPIIDEDSKDNGDHKRGESSDLESDSDDNLSDGNKEVRRLVDSSNDDVELGIVQLTNYLQQHEYKVGADGKHRLKLGHVFRDVGHFREILHEAMVRKRFTIKTVSSEPRRFVGTCKKANCPWYVSGAKLNDGTSFILREYNKNHECRLTNKTVKVTSTWVASKTKGQVAVDLNVKIDIMKNHVQETYGLKIGKMTLYRARAKARLEVLFQRFFVAFLAQKNAYLNGCRPFIEVDGCHLKGKYGGVLLAAVGIDGNNGIVPLALCFTFISDRQNGLINAISTTWPTAYHRACSRHTYDRNCMVDRTDNNASECFNNWILAYRDRPCLTMLEEIRCRLMKRFTERRNEAATWKKQLTPKVLKDLDKKNKIAQKMIVQASGDLNFQVMDRGYNPPKRFVVKLESRTCDCDYWEIAGLPCQHAMAAMGYARHQVQEYVPTCFSKQAYLNTYSVMFSPLPDQCTWEPTGRPLIDPPIVERKIGRPKKSRKRAANEPQKEKRKFFVICSFCCGSNHNVRSCLLRPSVARSNRARNNNFQIPSGPGQSSNAGTKKRRALRGAGTKERQSSPRLNQSQNPSQASIITVFLKNFKVVTLLLPITALLPEAQRVRSLLRAQALCKRGLYMETMRKELESESSLTGVFELPGEPAVVINGVPEMPSIDNAIVLSNSASDAESPGDAGFGEWLEGREVRKLFGEQYYSGTVTQFDKENGWYRVEYEDGDFEDLDWHELEEVLLPLDIAIPLKTLAMRVVKKNQKPVQKSGRSKAQSWKHKAQRTENKGNTTDADEASGTQLNIP</sequence>
<name>A0ACB8JSB4_CITSI</name>
<gene>
    <name evidence="1" type="ORF">KPL71_017794</name>
</gene>
<protein>
    <submittedName>
        <fullName evidence="1">SWIM-type domain-containing protein</fullName>
    </submittedName>
</protein>
<proteinExistence type="predicted"/>
<reference evidence="2" key="1">
    <citation type="journal article" date="2023" name="Hortic. Res.">
        <title>A chromosome-level phased genome enabling allele-level studies in sweet orange: a case study on citrus Huanglongbing tolerance.</title>
        <authorList>
            <person name="Wu B."/>
            <person name="Yu Q."/>
            <person name="Deng Z."/>
            <person name="Duan Y."/>
            <person name="Luo F."/>
            <person name="Gmitter F. Jr."/>
        </authorList>
    </citation>
    <scope>NUCLEOTIDE SEQUENCE [LARGE SCALE GENOMIC DNA]</scope>
    <source>
        <strain evidence="2">cv. Valencia</strain>
    </source>
</reference>
<evidence type="ECO:0000313" key="1">
    <source>
        <dbReference type="EMBL" id="KAH9735616.1"/>
    </source>
</evidence>
<keyword evidence="2" id="KW-1185">Reference proteome</keyword>
<dbReference type="EMBL" id="CM039175">
    <property type="protein sequence ID" value="KAH9735616.1"/>
    <property type="molecule type" value="Genomic_DNA"/>
</dbReference>